<gene>
    <name evidence="2" type="ORF">J2W43_002268</name>
</gene>
<dbReference type="SUPFAM" id="SSF110849">
    <property type="entry name" value="ParB/Sulfiredoxin"/>
    <property type="match status" value="1"/>
</dbReference>
<protein>
    <submittedName>
        <fullName evidence="2">Ribosomal protein S17E</fullName>
    </submittedName>
</protein>
<dbReference type="SUPFAM" id="SSF109709">
    <property type="entry name" value="KorB DNA-binding domain-like"/>
    <property type="match status" value="1"/>
</dbReference>
<dbReference type="Gene3D" id="1.10.10.2830">
    <property type="match status" value="1"/>
</dbReference>
<dbReference type="Proteomes" id="UP001252613">
    <property type="component" value="Unassembled WGS sequence"/>
</dbReference>
<organism evidence="2 3">
    <name type="scientific">Pseudomonas brassicacearum</name>
    <dbReference type="NCBI Taxonomy" id="930166"/>
    <lineage>
        <taxon>Bacteria</taxon>
        <taxon>Pseudomonadati</taxon>
        <taxon>Pseudomonadota</taxon>
        <taxon>Gammaproteobacteria</taxon>
        <taxon>Pseudomonadales</taxon>
        <taxon>Pseudomonadaceae</taxon>
        <taxon>Pseudomonas</taxon>
    </lineage>
</organism>
<dbReference type="InterPro" id="IPR050336">
    <property type="entry name" value="Chromosome_partition/occlusion"/>
</dbReference>
<evidence type="ECO:0000313" key="2">
    <source>
        <dbReference type="EMBL" id="MDR6958286.1"/>
    </source>
</evidence>
<reference evidence="2" key="1">
    <citation type="submission" date="2023-07" db="EMBL/GenBank/DDBJ databases">
        <title>Sorghum-associated microbial communities from plants grown in Nebraska, USA.</title>
        <authorList>
            <person name="Schachtman D."/>
        </authorList>
    </citation>
    <scope>NUCLEOTIDE SEQUENCE</scope>
    <source>
        <strain evidence="2">3432</strain>
    </source>
</reference>
<evidence type="ECO:0000259" key="1">
    <source>
        <dbReference type="SMART" id="SM00470"/>
    </source>
</evidence>
<dbReference type="Gene3D" id="3.90.1530.30">
    <property type="match status" value="1"/>
</dbReference>
<dbReference type="GO" id="GO:0007059">
    <property type="term" value="P:chromosome segregation"/>
    <property type="evidence" value="ECO:0007669"/>
    <property type="project" value="TreeGrafter"/>
</dbReference>
<comment type="caution">
    <text evidence="2">The sequence shown here is derived from an EMBL/GenBank/DDBJ whole genome shotgun (WGS) entry which is preliminary data.</text>
</comment>
<dbReference type="GO" id="GO:0005694">
    <property type="term" value="C:chromosome"/>
    <property type="evidence" value="ECO:0007669"/>
    <property type="project" value="TreeGrafter"/>
</dbReference>
<dbReference type="RefSeq" id="WP_310360200.1">
    <property type="nucleotide sequence ID" value="NZ_JAVDVC010000004.1"/>
</dbReference>
<dbReference type="SMART" id="SM00470">
    <property type="entry name" value="ParB"/>
    <property type="match status" value="1"/>
</dbReference>
<dbReference type="EMBL" id="JAVDVC010000004">
    <property type="protein sequence ID" value="MDR6958286.1"/>
    <property type="molecule type" value="Genomic_DNA"/>
</dbReference>
<dbReference type="PANTHER" id="PTHR33375">
    <property type="entry name" value="CHROMOSOME-PARTITIONING PROTEIN PARB-RELATED"/>
    <property type="match status" value="1"/>
</dbReference>
<dbReference type="InterPro" id="IPR003115">
    <property type="entry name" value="ParB_N"/>
</dbReference>
<keyword evidence="2" id="KW-0689">Ribosomal protein</keyword>
<dbReference type="PANTHER" id="PTHR33375:SF1">
    <property type="entry name" value="CHROMOSOME-PARTITIONING PROTEIN PARB-RELATED"/>
    <property type="match status" value="1"/>
</dbReference>
<keyword evidence="2" id="KW-0687">Ribonucleoprotein</keyword>
<dbReference type="Pfam" id="PF07506">
    <property type="entry name" value="RepB"/>
    <property type="match status" value="1"/>
</dbReference>
<dbReference type="InterPro" id="IPR036086">
    <property type="entry name" value="ParB/Sulfiredoxin_sf"/>
</dbReference>
<dbReference type="InterPro" id="IPR011111">
    <property type="entry name" value="Plasmid_RepB"/>
</dbReference>
<dbReference type="GO" id="GO:0005840">
    <property type="term" value="C:ribosome"/>
    <property type="evidence" value="ECO:0007669"/>
    <property type="project" value="UniProtKB-KW"/>
</dbReference>
<proteinExistence type="predicted"/>
<feature type="domain" description="ParB-like N-terminal" evidence="1">
    <location>
        <begin position="13"/>
        <end position="106"/>
    </location>
</feature>
<dbReference type="AlphaFoldDB" id="A0AAW8MA25"/>
<sequence length="300" mass="33955">MTEIKQAFEHRVIAVPLDRILPSRRVDQLIPGSKKYASILSSIRELGVVEPLVVHPKPLIAGGVASYLLLDGHFRLEALKALGAIEALCLISTDDEAFTYNRQINRLTPIQEHKMILSALKKGIGASRIAAVLGINVDQVHDRENLLKGIAPEVAEMLKVRMVSQDVFRSLRQMKPIRQIETVEMMISANCFTRNYARMVLVASRPEMLIETRKKPSEVSAVDIARMEREMENLQHDYKQVEDTLGETMLVLVVTKGYLVRLLRNEAIAGYVTRYYSELLEELMSIMEAVTSDARQLERE</sequence>
<name>A0AAW8MA25_9PSED</name>
<evidence type="ECO:0000313" key="3">
    <source>
        <dbReference type="Proteomes" id="UP001252613"/>
    </source>
</evidence>
<dbReference type="GO" id="GO:0045881">
    <property type="term" value="P:positive regulation of sporulation resulting in formation of a cellular spore"/>
    <property type="evidence" value="ECO:0007669"/>
    <property type="project" value="TreeGrafter"/>
</dbReference>
<accession>A0AAW8MA25</accession>